<dbReference type="Gene3D" id="3.30.70.360">
    <property type="match status" value="1"/>
</dbReference>
<dbReference type="SUPFAM" id="SSF53187">
    <property type="entry name" value="Zn-dependent exopeptidases"/>
    <property type="match status" value="1"/>
</dbReference>
<dbReference type="PANTHER" id="PTHR43808:SF30">
    <property type="entry name" value="ACETYLORNITHINE DEACETYLASE"/>
    <property type="match status" value="1"/>
</dbReference>
<proteinExistence type="inferred from homology"/>
<organism evidence="7 8">
    <name type="scientific">Sporothrix epigloea</name>
    <dbReference type="NCBI Taxonomy" id="1892477"/>
    <lineage>
        <taxon>Eukaryota</taxon>
        <taxon>Fungi</taxon>
        <taxon>Dikarya</taxon>
        <taxon>Ascomycota</taxon>
        <taxon>Pezizomycotina</taxon>
        <taxon>Sordariomycetes</taxon>
        <taxon>Sordariomycetidae</taxon>
        <taxon>Ophiostomatales</taxon>
        <taxon>Ophiostomataceae</taxon>
        <taxon>Sporothrix</taxon>
    </lineage>
</organism>
<evidence type="ECO:0000256" key="1">
    <source>
        <dbReference type="ARBA" id="ARBA00001947"/>
    </source>
</evidence>
<keyword evidence="3" id="KW-0479">Metal-binding</keyword>
<dbReference type="EMBL" id="CAWUON010000099">
    <property type="protein sequence ID" value="CAK7272876.1"/>
    <property type="molecule type" value="Genomic_DNA"/>
</dbReference>
<keyword evidence="5" id="KW-0862">Zinc</keyword>
<evidence type="ECO:0000259" key="6">
    <source>
        <dbReference type="Pfam" id="PF07687"/>
    </source>
</evidence>
<keyword evidence="8" id="KW-1185">Reference proteome</keyword>
<dbReference type="Gene3D" id="3.40.630.10">
    <property type="entry name" value="Zn peptidases"/>
    <property type="match status" value="1"/>
</dbReference>
<dbReference type="InterPro" id="IPR011650">
    <property type="entry name" value="Peptidase_M20_dimer"/>
</dbReference>
<dbReference type="Proteomes" id="UP001642502">
    <property type="component" value="Unassembled WGS sequence"/>
</dbReference>
<dbReference type="Pfam" id="PF07687">
    <property type="entry name" value="M20_dimer"/>
    <property type="match status" value="1"/>
</dbReference>
<reference evidence="7 8" key="1">
    <citation type="submission" date="2024-01" db="EMBL/GenBank/DDBJ databases">
        <authorList>
            <person name="Allen C."/>
            <person name="Tagirdzhanova G."/>
        </authorList>
    </citation>
    <scope>NUCLEOTIDE SEQUENCE [LARGE SCALE GENOMIC DNA]</scope>
    <source>
        <strain evidence="7 8">CBS 119000</strain>
    </source>
</reference>
<dbReference type="PANTHER" id="PTHR43808">
    <property type="entry name" value="ACETYLORNITHINE DEACETYLASE"/>
    <property type="match status" value="1"/>
</dbReference>
<dbReference type="InterPro" id="IPR002933">
    <property type="entry name" value="Peptidase_M20"/>
</dbReference>
<dbReference type="SUPFAM" id="SSF55031">
    <property type="entry name" value="Bacterial exopeptidase dimerisation domain"/>
    <property type="match status" value="1"/>
</dbReference>
<dbReference type="InterPro" id="IPR036264">
    <property type="entry name" value="Bact_exopeptidase_dim_dom"/>
</dbReference>
<feature type="domain" description="Peptidase M20 dimerisation" evidence="6">
    <location>
        <begin position="235"/>
        <end position="336"/>
    </location>
</feature>
<dbReference type="InterPro" id="IPR050072">
    <property type="entry name" value="Peptidase_M20A"/>
</dbReference>
<gene>
    <name evidence="7" type="ORF">SEPCBS119000_005353</name>
</gene>
<dbReference type="InterPro" id="IPR001261">
    <property type="entry name" value="ArgE/DapE_CS"/>
</dbReference>
<protein>
    <recommendedName>
        <fullName evidence="6">Peptidase M20 dimerisation domain-containing protein</fullName>
    </recommendedName>
</protein>
<evidence type="ECO:0000313" key="7">
    <source>
        <dbReference type="EMBL" id="CAK7272876.1"/>
    </source>
</evidence>
<evidence type="ECO:0000256" key="5">
    <source>
        <dbReference type="ARBA" id="ARBA00022833"/>
    </source>
</evidence>
<dbReference type="Pfam" id="PF01546">
    <property type="entry name" value="Peptidase_M20"/>
    <property type="match status" value="1"/>
</dbReference>
<comment type="cofactor">
    <cofactor evidence="1">
        <name>Zn(2+)</name>
        <dbReference type="ChEBI" id="CHEBI:29105"/>
    </cofactor>
</comment>
<evidence type="ECO:0000256" key="3">
    <source>
        <dbReference type="ARBA" id="ARBA00022723"/>
    </source>
</evidence>
<evidence type="ECO:0000256" key="2">
    <source>
        <dbReference type="ARBA" id="ARBA00006247"/>
    </source>
</evidence>
<comment type="caution">
    <text evidence="7">The sequence shown here is derived from an EMBL/GenBank/DDBJ whole genome shotgun (WGS) entry which is preliminary data.</text>
</comment>
<comment type="similarity">
    <text evidence="2">Belongs to the peptidase M20A family.</text>
</comment>
<evidence type="ECO:0000313" key="8">
    <source>
        <dbReference type="Proteomes" id="UP001642502"/>
    </source>
</evidence>
<dbReference type="PROSITE" id="PS00758">
    <property type="entry name" value="ARGE_DAPE_CPG2_1"/>
    <property type="match status" value="1"/>
</dbReference>
<evidence type="ECO:0000256" key="4">
    <source>
        <dbReference type="ARBA" id="ARBA00022801"/>
    </source>
</evidence>
<keyword evidence="4" id="KW-0378">Hydrolase</keyword>
<accession>A0ABP0DZD0</accession>
<sequence length="422" mass="44529">MRPTSSLLLSGIGASALVRHTEHQLPIVGDTLSSSTPCPVCRTDLLALHRNLITTSSQSGAEGNVGDWLIAYLQEHNFKTYKQQVSPRDNTGSNGRFNVLAWPAESNVGTTFEGDIEISTLVDVPPLLITSHIDVVPPHIPYSIDDGDLTSETKIYGRGSADAKGSVAAQLTAINLLRSEGVLRGDDFLTVFVVGEEDLGDGMRTFSTFMEEKFPEAGFQAAIFGEPTENKLACGHKGMLGCTVTATGQAGHSGYPWLGKSANDALVRGLVALIDADLGTNPIFGNTTVNLGLVHGGVAANVIPAAAEAAMAVRVALGPQESGHLEVRRRMEAALKAVDTSLAMTCNQGYGVVECNCVVDGFDTIAVNYGTDVPNLSGNHTRYLYGPGDILVAHSDHESITIGALETAVDGYMTLIKHALGK</sequence>
<name>A0ABP0DZD0_9PEZI</name>